<dbReference type="EMBL" id="ML976993">
    <property type="protein sequence ID" value="KAF1955816.1"/>
    <property type="molecule type" value="Genomic_DNA"/>
</dbReference>
<dbReference type="GO" id="GO:0016887">
    <property type="term" value="F:ATP hydrolysis activity"/>
    <property type="evidence" value="ECO:0007669"/>
    <property type="project" value="UniProtKB-UniRule"/>
</dbReference>
<dbReference type="InterPro" id="IPR003959">
    <property type="entry name" value="ATPase_AAA_core"/>
</dbReference>
<dbReference type="FunFam" id="3.30.230.10:FF:000039">
    <property type="entry name" value="Lon protease homolog 2, peroxisomal"/>
    <property type="match status" value="1"/>
</dbReference>
<evidence type="ECO:0000256" key="11">
    <source>
        <dbReference type="PIRSR" id="PIRSR001174-2"/>
    </source>
</evidence>
<dbReference type="EC" id="3.4.21.-" evidence="8"/>
<evidence type="ECO:0000256" key="2">
    <source>
        <dbReference type="ARBA" id="ARBA00022670"/>
    </source>
</evidence>
<dbReference type="SUPFAM" id="SSF54211">
    <property type="entry name" value="Ribosomal protein S5 domain 2-like"/>
    <property type="match status" value="1"/>
</dbReference>
<dbReference type="InterPro" id="IPR027065">
    <property type="entry name" value="Lon_Prtase"/>
</dbReference>
<dbReference type="Gene3D" id="1.20.58.1480">
    <property type="match status" value="1"/>
</dbReference>
<evidence type="ECO:0000256" key="1">
    <source>
        <dbReference type="ARBA" id="ARBA00004253"/>
    </source>
</evidence>
<feature type="region of interest" description="Disordered" evidence="13">
    <location>
        <begin position="298"/>
        <end position="319"/>
    </location>
</feature>
<comment type="subcellular location">
    <subcellularLocation>
        <location evidence="1 8">Peroxisome matrix</location>
    </subcellularLocation>
</comment>
<evidence type="ECO:0000256" key="6">
    <source>
        <dbReference type="ARBA" id="ARBA00022840"/>
    </source>
</evidence>
<dbReference type="Gene3D" id="1.10.8.60">
    <property type="match status" value="1"/>
</dbReference>
<dbReference type="PROSITE" id="PS51786">
    <property type="entry name" value="LON_PROTEOLYTIC"/>
    <property type="match status" value="1"/>
</dbReference>
<evidence type="ECO:0000256" key="5">
    <source>
        <dbReference type="ARBA" id="ARBA00022825"/>
    </source>
</evidence>
<feature type="region of interest" description="Disordered" evidence="13">
    <location>
        <begin position="443"/>
        <end position="473"/>
    </location>
</feature>
<dbReference type="InterPro" id="IPR054594">
    <property type="entry name" value="Lon_lid"/>
</dbReference>
<organism evidence="16 17">
    <name type="scientific">Byssothecium circinans</name>
    <dbReference type="NCBI Taxonomy" id="147558"/>
    <lineage>
        <taxon>Eukaryota</taxon>
        <taxon>Fungi</taxon>
        <taxon>Dikarya</taxon>
        <taxon>Ascomycota</taxon>
        <taxon>Pezizomycotina</taxon>
        <taxon>Dothideomycetes</taxon>
        <taxon>Pleosporomycetidae</taxon>
        <taxon>Pleosporales</taxon>
        <taxon>Massarineae</taxon>
        <taxon>Massarinaceae</taxon>
        <taxon>Byssothecium</taxon>
    </lineage>
</organism>
<feature type="compositionally biased region" description="Gly residues" evidence="13">
    <location>
        <begin position="310"/>
        <end position="319"/>
    </location>
</feature>
<dbReference type="PIRSF" id="PIRSF001174">
    <property type="entry name" value="Lon_proteas"/>
    <property type="match status" value="1"/>
</dbReference>
<dbReference type="InterPro" id="IPR027501">
    <property type="entry name" value="Lonp2_euk"/>
</dbReference>
<dbReference type="GO" id="GO:0005524">
    <property type="term" value="F:ATP binding"/>
    <property type="evidence" value="ECO:0007669"/>
    <property type="project" value="UniProtKB-UniRule"/>
</dbReference>
<evidence type="ECO:0000256" key="12">
    <source>
        <dbReference type="PROSITE-ProRule" id="PRU01122"/>
    </source>
</evidence>
<dbReference type="InterPro" id="IPR004815">
    <property type="entry name" value="Lon_bac/euk-typ"/>
</dbReference>
<dbReference type="Pfam" id="PF22667">
    <property type="entry name" value="Lon_lid"/>
    <property type="match status" value="1"/>
</dbReference>
<dbReference type="Gene3D" id="2.30.130.40">
    <property type="entry name" value="LON domain-like"/>
    <property type="match status" value="1"/>
</dbReference>
<feature type="compositionally biased region" description="Basic and acidic residues" evidence="13">
    <location>
        <begin position="461"/>
        <end position="473"/>
    </location>
</feature>
<keyword evidence="17" id="KW-1185">Reference proteome</keyword>
<evidence type="ECO:0000256" key="7">
    <source>
        <dbReference type="ARBA" id="ARBA00023140"/>
    </source>
</evidence>
<evidence type="ECO:0000256" key="9">
    <source>
        <dbReference type="PIRNR" id="PIRNR001174"/>
    </source>
</evidence>
<evidence type="ECO:0000313" key="16">
    <source>
        <dbReference type="EMBL" id="KAF1955816.1"/>
    </source>
</evidence>
<dbReference type="AlphaFoldDB" id="A0A6A5TYN5"/>
<dbReference type="GO" id="GO:0004176">
    <property type="term" value="F:ATP-dependent peptidase activity"/>
    <property type="evidence" value="ECO:0007669"/>
    <property type="project" value="UniProtKB-UniRule"/>
</dbReference>
<keyword evidence="6 8" id="KW-0067">ATP-binding</keyword>
<dbReference type="OrthoDB" id="2411602at2759"/>
<dbReference type="InterPro" id="IPR008269">
    <property type="entry name" value="Lon_proteolytic"/>
</dbReference>
<dbReference type="InterPro" id="IPR046336">
    <property type="entry name" value="Lon_prtase_N_sf"/>
</dbReference>
<dbReference type="SUPFAM" id="SSF52540">
    <property type="entry name" value="P-loop containing nucleoside triphosphate hydrolases"/>
    <property type="match status" value="1"/>
</dbReference>
<dbReference type="Gene3D" id="1.20.5.5270">
    <property type="match status" value="1"/>
</dbReference>
<sequence>MGKSSSKTSTKVLPLIPLAPPLAVLPSTTLKIPITNRSDVAAILAKIYSISSTARPDAAITVACVPLNSVNVSPRDGKLLIEDGKEGKTGSVYQTDPVHATKKDVFGYACVAKVSGVQGRRQGDLSLVVEGLERVRVVGVVQDRPYFEGELEAVEEFVDVANPELLEQFNLLKQLSRELLALVRLSSILPRTPNVSLSPIVARRLELYIARKQLSEAGSLADFMANVVDCTHEEKLRVLAAIDVKDRVDRVIEILQRQISSIQGSTRMTVTASSVPIPTSSFDIDQLRRLQQEALQRRGKMGGPPSMSGFPGGFPGGGANVGEEETNEIDELKKRLQDAKLSPDADKVAQRELSRLQKMNPAQAEYQVCRNYLENLAEIPWTKTTVDQLDAKTLIRAKKQLDDDHYGLDKIKKRLLEYLAVLKLKEQANRTIDDQIRALTEIDSAPTKNGKEEVEGETDEMQEKTAREPTEEELALREKKRMVDKSPIMLLVGPPGTGKTSLAKSIATALGRKFHRISLGGVRDEAEIRGHRRTYVAAMPGLIVSGLKKVGVANPVILLDELDKLSGSNYNGDPSAAMLEVLDPEQNHTFTDHYVNIPIDLSKVLFIATANTLETIPPPLLDRMETIQLSGYTTLEKRHIAERHLIPKQITTNGLMPENIEIPVDVLDKIIMSYTRESGVRNLEREIGSVCRSKAVEYATAKDTDTLAAYNPIVTLSDLDAILGIEKFTEELTEQHSRPGVVTGLVAYSTGGQGSILFIEIADMPGKGRVQLTGKLGDVLKESVEVALSWVKAHAFELGLSASEDEDIMKNRAIHVHCPSGAIPKDGPSAGLAHTIALISLFSGKPVPPTLAMTGEVSLRGRVLPVGGIKEKLIGALRAGVERVLLPEGNRKDVRDLPEEVQRGLKIEFVGHIWEGVGLVWPDRWGGERGVGWESRL</sequence>
<keyword evidence="7 8" id="KW-0576">Peroxisome</keyword>
<feature type="active site" evidence="8 10">
    <location>
        <position position="829"/>
    </location>
</feature>
<dbReference type="PROSITE" id="PS51787">
    <property type="entry name" value="LON_N"/>
    <property type="match status" value="1"/>
</dbReference>
<feature type="domain" description="Lon N-terminal" evidence="15">
    <location>
        <begin position="13"/>
        <end position="259"/>
    </location>
</feature>
<protein>
    <recommendedName>
        <fullName evidence="8">Lon protease homolog 2, peroxisomal</fullName>
        <ecNumber evidence="8">3.4.21.-</ecNumber>
    </recommendedName>
</protein>
<comment type="function">
    <text evidence="8">ATP-dependent serine protease that mediates the selective degradation of misfolded and unassembled polypeptides in the peroxisomal matrix. Necessary for type 2 peroxisome targeting signal (PTS2)-containing protein processing and facilitates peroxisome matrix protein import.</text>
</comment>
<dbReference type="Proteomes" id="UP000800035">
    <property type="component" value="Unassembled WGS sequence"/>
</dbReference>
<evidence type="ECO:0000256" key="3">
    <source>
        <dbReference type="ARBA" id="ARBA00022741"/>
    </source>
</evidence>
<feature type="domain" description="Lon proteolytic" evidence="14">
    <location>
        <begin position="736"/>
        <end position="923"/>
    </location>
</feature>
<dbReference type="Pfam" id="PF05362">
    <property type="entry name" value="Lon_C"/>
    <property type="match status" value="1"/>
</dbReference>
<feature type="binding site" evidence="8 11">
    <location>
        <begin position="493"/>
        <end position="500"/>
    </location>
    <ligand>
        <name>ATP</name>
        <dbReference type="ChEBI" id="CHEBI:30616"/>
    </ligand>
</feature>
<dbReference type="HAMAP" id="MF_03121">
    <property type="entry name" value="lonp2_euk"/>
    <property type="match status" value="1"/>
</dbReference>
<dbReference type="GO" id="GO:0004252">
    <property type="term" value="F:serine-type endopeptidase activity"/>
    <property type="evidence" value="ECO:0007669"/>
    <property type="project" value="UniProtKB-UniRule"/>
</dbReference>
<dbReference type="FunFam" id="1.20.58.1480:FF:000011">
    <property type="entry name" value="Lon protease homolog 2, peroxisomal"/>
    <property type="match status" value="1"/>
</dbReference>
<evidence type="ECO:0000259" key="14">
    <source>
        <dbReference type="PROSITE" id="PS51786"/>
    </source>
</evidence>
<dbReference type="Pfam" id="PF00004">
    <property type="entry name" value="AAA"/>
    <property type="match status" value="1"/>
</dbReference>
<dbReference type="FunFam" id="1.20.5.5270:FF:000002">
    <property type="entry name" value="Lon protease homolog"/>
    <property type="match status" value="1"/>
</dbReference>
<dbReference type="Pfam" id="PF02190">
    <property type="entry name" value="LON_substr_bdg"/>
    <property type="match status" value="1"/>
</dbReference>
<dbReference type="CDD" id="cd19500">
    <property type="entry name" value="RecA-like_Lon"/>
    <property type="match status" value="1"/>
</dbReference>
<name>A0A6A5TYN5_9PLEO</name>
<feature type="short sequence motif" description="Microbody targeting signal" evidence="8">
    <location>
        <begin position="935"/>
        <end position="937"/>
    </location>
</feature>
<keyword evidence="3 8" id="KW-0547">Nucleotide-binding</keyword>
<keyword evidence="4 8" id="KW-0378">Hydrolase</keyword>
<dbReference type="InterPro" id="IPR003593">
    <property type="entry name" value="AAA+_ATPase"/>
</dbReference>
<dbReference type="GO" id="GO:0006515">
    <property type="term" value="P:protein quality control for misfolded or incompletely synthesized proteins"/>
    <property type="evidence" value="ECO:0007669"/>
    <property type="project" value="UniProtKB-UniRule"/>
</dbReference>
<reference evidence="16" key="1">
    <citation type="journal article" date="2020" name="Stud. Mycol.">
        <title>101 Dothideomycetes genomes: a test case for predicting lifestyles and emergence of pathogens.</title>
        <authorList>
            <person name="Haridas S."/>
            <person name="Albert R."/>
            <person name="Binder M."/>
            <person name="Bloem J."/>
            <person name="Labutti K."/>
            <person name="Salamov A."/>
            <person name="Andreopoulos B."/>
            <person name="Baker S."/>
            <person name="Barry K."/>
            <person name="Bills G."/>
            <person name="Bluhm B."/>
            <person name="Cannon C."/>
            <person name="Castanera R."/>
            <person name="Culley D."/>
            <person name="Daum C."/>
            <person name="Ezra D."/>
            <person name="Gonzalez J."/>
            <person name="Henrissat B."/>
            <person name="Kuo A."/>
            <person name="Liang C."/>
            <person name="Lipzen A."/>
            <person name="Lutzoni F."/>
            <person name="Magnuson J."/>
            <person name="Mondo S."/>
            <person name="Nolan M."/>
            <person name="Ohm R."/>
            <person name="Pangilinan J."/>
            <person name="Park H.-J."/>
            <person name="Ramirez L."/>
            <person name="Alfaro M."/>
            <person name="Sun H."/>
            <person name="Tritt A."/>
            <person name="Yoshinaga Y."/>
            <person name="Zwiers L.-H."/>
            <person name="Turgeon B."/>
            <person name="Goodwin S."/>
            <person name="Spatafora J."/>
            <person name="Crous P."/>
            <person name="Grigoriev I."/>
        </authorList>
    </citation>
    <scope>NUCLEOTIDE SEQUENCE</scope>
    <source>
        <strain evidence="16">CBS 675.92</strain>
    </source>
</reference>
<dbReference type="GO" id="GO:0005782">
    <property type="term" value="C:peroxisomal matrix"/>
    <property type="evidence" value="ECO:0007669"/>
    <property type="project" value="UniProtKB-SubCell"/>
</dbReference>
<proteinExistence type="inferred from homology"/>
<comment type="similarity">
    <text evidence="8 9 12">Belongs to the peptidase S16 family.</text>
</comment>
<dbReference type="InterPro" id="IPR003111">
    <property type="entry name" value="Lon_prtase_N"/>
</dbReference>
<keyword evidence="2 8" id="KW-0645">Protease</keyword>
<dbReference type="GO" id="GO:0016558">
    <property type="term" value="P:protein import into peroxisome matrix"/>
    <property type="evidence" value="ECO:0007669"/>
    <property type="project" value="UniProtKB-UniRule"/>
</dbReference>
<dbReference type="SUPFAM" id="SSF88697">
    <property type="entry name" value="PUA domain-like"/>
    <property type="match status" value="1"/>
</dbReference>
<dbReference type="GO" id="GO:0016485">
    <property type="term" value="P:protein processing"/>
    <property type="evidence" value="ECO:0007669"/>
    <property type="project" value="UniProtKB-UniRule"/>
</dbReference>
<gene>
    <name evidence="16" type="ORF">CC80DRAFT_79579</name>
</gene>
<keyword evidence="5 8" id="KW-0720">Serine protease</keyword>
<evidence type="ECO:0000256" key="10">
    <source>
        <dbReference type="PIRSR" id="PIRSR001174-1"/>
    </source>
</evidence>
<evidence type="ECO:0000256" key="8">
    <source>
        <dbReference type="HAMAP-Rule" id="MF_03121"/>
    </source>
</evidence>
<dbReference type="SMART" id="SM00382">
    <property type="entry name" value="AAA"/>
    <property type="match status" value="1"/>
</dbReference>
<dbReference type="Gene3D" id="3.40.50.300">
    <property type="entry name" value="P-loop containing nucleotide triphosphate hydrolases"/>
    <property type="match status" value="1"/>
</dbReference>
<dbReference type="SMART" id="SM00464">
    <property type="entry name" value="LON"/>
    <property type="match status" value="1"/>
</dbReference>
<dbReference type="InterPro" id="IPR020568">
    <property type="entry name" value="Ribosomal_Su5_D2-typ_SF"/>
</dbReference>
<dbReference type="FunFam" id="1.10.8.60:FF:000091">
    <property type="entry name" value="Lon protease homolog 2, peroxisomal"/>
    <property type="match status" value="1"/>
</dbReference>
<dbReference type="InterPro" id="IPR027417">
    <property type="entry name" value="P-loop_NTPase"/>
</dbReference>
<dbReference type="PANTHER" id="PTHR10046">
    <property type="entry name" value="ATP DEPENDENT LON PROTEASE FAMILY MEMBER"/>
    <property type="match status" value="1"/>
</dbReference>
<evidence type="ECO:0000259" key="15">
    <source>
        <dbReference type="PROSITE" id="PS51787"/>
    </source>
</evidence>
<feature type="active site" evidence="8 10">
    <location>
        <position position="872"/>
    </location>
</feature>
<dbReference type="InterPro" id="IPR014721">
    <property type="entry name" value="Ribsml_uS5_D2-typ_fold_subgr"/>
</dbReference>
<evidence type="ECO:0000256" key="13">
    <source>
        <dbReference type="SAM" id="MobiDB-lite"/>
    </source>
</evidence>
<dbReference type="InterPro" id="IPR015947">
    <property type="entry name" value="PUA-like_sf"/>
</dbReference>
<accession>A0A6A5TYN5</accession>
<dbReference type="Gene3D" id="3.30.230.10">
    <property type="match status" value="1"/>
</dbReference>
<evidence type="ECO:0000256" key="4">
    <source>
        <dbReference type="ARBA" id="ARBA00022801"/>
    </source>
</evidence>
<evidence type="ECO:0000313" key="17">
    <source>
        <dbReference type="Proteomes" id="UP000800035"/>
    </source>
</evidence>
<dbReference type="PRINTS" id="PR00830">
    <property type="entry name" value="ENDOLAPTASE"/>
</dbReference>